<organism evidence="2 3">
    <name type="scientific">Noviherbaspirillum pedocola</name>
    <dbReference type="NCBI Taxonomy" id="2801341"/>
    <lineage>
        <taxon>Bacteria</taxon>
        <taxon>Pseudomonadati</taxon>
        <taxon>Pseudomonadota</taxon>
        <taxon>Betaproteobacteria</taxon>
        <taxon>Burkholderiales</taxon>
        <taxon>Oxalobacteraceae</taxon>
        <taxon>Noviherbaspirillum</taxon>
    </lineage>
</organism>
<accession>A0A934SUG3</accession>
<dbReference type="RefSeq" id="WP_200589472.1">
    <property type="nucleotide sequence ID" value="NZ_JAEPBG010000001.1"/>
</dbReference>
<dbReference type="AlphaFoldDB" id="A0A934SUG3"/>
<protein>
    <submittedName>
        <fullName evidence="2">Uncharacterized protein</fullName>
    </submittedName>
</protein>
<evidence type="ECO:0000313" key="3">
    <source>
        <dbReference type="Proteomes" id="UP000622890"/>
    </source>
</evidence>
<proteinExistence type="predicted"/>
<keyword evidence="3" id="KW-1185">Reference proteome</keyword>
<sequence length="167" mass="18808">MINKDTAATLVAYARAVEKYGKASDKERRDAVTEENRRRAWVLLKVLKGYCEHLEQSDFYSLLSEMSAKTPKDRERCGRIAQREQFELALTIAEFNKRYGEFEKTPARAVAKQPEDESLLDALRKPTAKQATTKKADAKKPVAKKATSKKVVAKKAVAKKTAFKKAA</sequence>
<evidence type="ECO:0000313" key="2">
    <source>
        <dbReference type="EMBL" id="MBK4733037.1"/>
    </source>
</evidence>
<name>A0A934SUG3_9BURK</name>
<dbReference type="EMBL" id="JAEPBG010000001">
    <property type="protein sequence ID" value="MBK4733037.1"/>
    <property type="molecule type" value="Genomic_DNA"/>
</dbReference>
<feature type="region of interest" description="Disordered" evidence="1">
    <location>
        <begin position="108"/>
        <end position="144"/>
    </location>
</feature>
<reference evidence="2" key="1">
    <citation type="submission" date="2021-01" db="EMBL/GenBank/DDBJ databases">
        <title>Genome sequence of strain Noviherbaspirillum sp. DKR-6.</title>
        <authorList>
            <person name="Chaudhary D.K."/>
        </authorList>
    </citation>
    <scope>NUCLEOTIDE SEQUENCE</scope>
    <source>
        <strain evidence="2">DKR-6</strain>
    </source>
</reference>
<gene>
    <name evidence="2" type="ORF">JJB74_00200</name>
</gene>
<comment type="caution">
    <text evidence="2">The sequence shown here is derived from an EMBL/GenBank/DDBJ whole genome shotgun (WGS) entry which is preliminary data.</text>
</comment>
<dbReference type="Proteomes" id="UP000622890">
    <property type="component" value="Unassembled WGS sequence"/>
</dbReference>
<evidence type="ECO:0000256" key="1">
    <source>
        <dbReference type="SAM" id="MobiDB-lite"/>
    </source>
</evidence>